<dbReference type="InterPro" id="IPR043605">
    <property type="entry name" value="DUF883_C"/>
</dbReference>
<feature type="compositionally biased region" description="Polar residues" evidence="1">
    <location>
        <begin position="100"/>
        <end position="110"/>
    </location>
</feature>
<reference evidence="3" key="1">
    <citation type="submission" date="2021-05" db="EMBL/GenBank/DDBJ databases">
        <title>Complete genome sequence of the cellulolytic planctomycete Telmatocola sphagniphila SP2T and characterization of the first cellulase from planctomycetes.</title>
        <authorList>
            <person name="Rakitin A.L."/>
            <person name="Beletsky A.V."/>
            <person name="Naumoff D.G."/>
            <person name="Kulichevskaya I.S."/>
            <person name="Mardanov A.V."/>
            <person name="Ravin N.V."/>
            <person name="Dedysh S.N."/>
        </authorList>
    </citation>
    <scope>NUCLEOTIDE SEQUENCE</scope>
    <source>
        <strain evidence="3">SP2T</strain>
    </source>
</reference>
<evidence type="ECO:0000256" key="1">
    <source>
        <dbReference type="SAM" id="MobiDB-lite"/>
    </source>
</evidence>
<dbReference type="Proteomes" id="UP000676194">
    <property type="component" value="Chromosome"/>
</dbReference>
<dbReference type="AlphaFoldDB" id="A0A8E6EV72"/>
<name>A0A8E6EV72_9BACT</name>
<protein>
    <submittedName>
        <fullName evidence="3">DUF883 family protein</fullName>
    </submittedName>
</protein>
<feature type="region of interest" description="Disordered" evidence="1">
    <location>
        <begin position="100"/>
        <end position="122"/>
    </location>
</feature>
<evidence type="ECO:0000259" key="2">
    <source>
        <dbReference type="Pfam" id="PF19029"/>
    </source>
</evidence>
<evidence type="ECO:0000313" key="3">
    <source>
        <dbReference type="EMBL" id="QVL34579.1"/>
    </source>
</evidence>
<keyword evidence="4" id="KW-1185">Reference proteome</keyword>
<proteinExistence type="predicted"/>
<organism evidence="3 4">
    <name type="scientific">Telmatocola sphagniphila</name>
    <dbReference type="NCBI Taxonomy" id="1123043"/>
    <lineage>
        <taxon>Bacteria</taxon>
        <taxon>Pseudomonadati</taxon>
        <taxon>Planctomycetota</taxon>
        <taxon>Planctomycetia</taxon>
        <taxon>Gemmatales</taxon>
        <taxon>Gemmataceae</taxon>
    </lineage>
</organism>
<dbReference type="RefSeq" id="WP_213499703.1">
    <property type="nucleotide sequence ID" value="NZ_CP074694.1"/>
</dbReference>
<feature type="domain" description="DUF883" evidence="2">
    <location>
        <begin position="69"/>
        <end position="90"/>
    </location>
</feature>
<dbReference type="EMBL" id="CP074694">
    <property type="protein sequence ID" value="QVL34579.1"/>
    <property type="molecule type" value="Genomic_DNA"/>
</dbReference>
<dbReference type="KEGG" id="tsph:KIH39_11925"/>
<accession>A0A8E6EV72</accession>
<dbReference type="Pfam" id="PF19029">
    <property type="entry name" value="DUF883_C"/>
    <property type="match status" value="1"/>
</dbReference>
<evidence type="ECO:0000313" key="4">
    <source>
        <dbReference type="Proteomes" id="UP000676194"/>
    </source>
</evidence>
<sequence>MADETPELIESQMEMTRASITDKVAALEQTVKGTLESATTAVQDTVHTIEDSVSTAAEAIRDSLDPRPYIQEHPWSSVGTAAALGFITALCVFRGKRPVAQSNPPQTYTRPSAVRSETVESAPAPRHQNIVLERLWERVNTEIEKITDKAISTLSGTLQKAIDDGVPRVVDKLVETTLPETSHAYGTNGFGRRVNF</sequence>
<gene>
    <name evidence="3" type="ORF">KIH39_11925</name>
</gene>